<feature type="region of interest" description="Disordered" evidence="1">
    <location>
        <begin position="36"/>
        <end position="83"/>
    </location>
</feature>
<feature type="compositionally biased region" description="Low complexity" evidence="1">
    <location>
        <begin position="36"/>
        <end position="59"/>
    </location>
</feature>
<sequence length="83" mass="8034">MASALAARAGVDAGFAAALDAWHRQAQQVVMSTGAGDVSASVSGGSQGTVVTTRDVTGGLHFGTPASPPAPPQQPGESGTSDV</sequence>
<evidence type="ECO:0000313" key="3">
    <source>
        <dbReference type="Proteomes" id="UP001305002"/>
    </source>
</evidence>
<organism evidence="2 3">
    <name type="scientific">Streptomyces coeruleorubidus</name>
    <dbReference type="NCBI Taxonomy" id="116188"/>
    <lineage>
        <taxon>Bacteria</taxon>
        <taxon>Bacillati</taxon>
        <taxon>Actinomycetota</taxon>
        <taxon>Actinomycetes</taxon>
        <taxon>Kitasatosporales</taxon>
        <taxon>Streptomycetaceae</taxon>
        <taxon>Streptomyces</taxon>
    </lineage>
</organism>
<evidence type="ECO:0000313" key="2">
    <source>
        <dbReference type="EMBL" id="WOT32723.1"/>
    </source>
</evidence>
<gene>
    <name evidence="2" type="ORF">R5U08_00530</name>
</gene>
<dbReference type="EMBL" id="CP137524">
    <property type="protein sequence ID" value="WOT32723.1"/>
    <property type="molecule type" value="Genomic_DNA"/>
</dbReference>
<name>A0ABZ0K4V0_STRC4</name>
<reference evidence="2 3" key="1">
    <citation type="journal article" date="2021" name="J. Microbiol. Biotechnol.">
        <title>An Efficient Markerless Deletion System Suitable for the Industrial Strains of Streptomyces.</title>
        <authorList>
            <person name="Dong J."/>
            <person name="Wei J."/>
            <person name="Li H."/>
            <person name="Zhao S."/>
            <person name="Guan W."/>
        </authorList>
    </citation>
    <scope>NUCLEOTIDE SEQUENCE [LARGE SCALE GENOMIC DNA]</scope>
    <source>
        <strain evidence="2 3">CICC 11043</strain>
    </source>
</reference>
<accession>A0ABZ0K4V0</accession>
<dbReference type="RefSeq" id="WP_230529123.1">
    <property type="nucleotide sequence ID" value="NZ_BMSO01000041.1"/>
</dbReference>
<dbReference type="Proteomes" id="UP001305002">
    <property type="component" value="Chromosome"/>
</dbReference>
<proteinExistence type="predicted"/>
<protein>
    <submittedName>
        <fullName evidence="2">Uncharacterized protein</fullName>
    </submittedName>
</protein>
<keyword evidence="3" id="KW-1185">Reference proteome</keyword>
<evidence type="ECO:0000256" key="1">
    <source>
        <dbReference type="SAM" id="MobiDB-lite"/>
    </source>
</evidence>
<reference evidence="2 3" key="2">
    <citation type="journal article" date="2024" name="Microb. Biotechnol.">
        <title>The involvement of multiple ABC transporters in daunorubicin efflux in Streptomyces coeruleorubidus.</title>
        <authorList>
            <person name="Dong J."/>
            <person name="Ning J."/>
            <person name="Tian Y."/>
            <person name="Li H."/>
            <person name="Chen H."/>
            <person name="Guan W."/>
        </authorList>
    </citation>
    <scope>NUCLEOTIDE SEQUENCE [LARGE SCALE GENOMIC DNA]</scope>
    <source>
        <strain evidence="2 3">CICC 11043</strain>
    </source>
</reference>